<accession>A0A378I7N1</accession>
<reference evidence="4 6" key="2">
    <citation type="submission" date="2018-06" db="EMBL/GenBank/DDBJ databases">
        <authorList>
            <consortium name="Pathogen Informatics"/>
            <person name="Doyle S."/>
        </authorList>
    </citation>
    <scope>NUCLEOTIDE SEQUENCE [LARGE SCALE GENOMIC DNA]</scope>
    <source>
        <strain evidence="4 6">NCTC12437</strain>
    </source>
</reference>
<feature type="transmembrane region" description="Helical" evidence="1">
    <location>
        <begin position="45"/>
        <end position="64"/>
    </location>
</feature>
<evidence type="ECO:0000313" key="6">
    <source>
        <dbReference type="Proteomes" id="UP000255066"/>
    </source>
</evidence>
<dbReference type="Pfam" id="PF03703">
    <property type="entry name" value="bPH_2"/>
    <property type="match status" value="1"/>
</dbReference>
<evidence type="ECO:0000256" key="1">
    <source>
        <dbReference type="SAM" id="Phobius"/>
    </source>
</evidence>
<evidence type="ECO:0000313" key="3">
    <source>
        <dbReference type="EMBL" id="KTC72499.1"/>
    </source>
</evidence>
<name>A0A378I7N1_9GAMM</name>
<keyword evidence="1" id="KW-0472">Membrane</keyword>
<gene>
    <name evidence="3" type="ORF">Lbir_1274</name>
    <name evidence="4" type="ORF">NCTC12437_00391</name>
</gene>
<dbReference type="PANTHER" id="PTHR37938">
    <property type="entry name" value="BLL0215 PROTEIN"/>
    <property type="match status" value="1"/>
</dbReference>
<keyword evidence="5" id="KW-1185">Reference proteome</keyword>
<dbReference type="InterPro" id="IPR005182">
    <property type="entry name" value="YdbS-like_PH"/>
</dbReference>
<dbReference type="EMBL" id="UGNW01000001">
    <property type="protein sequence ID" value="STX30631.1"/>
    <property type="molecule type" value="Genomic_DNA"/>
</dbReference>
<dbReference type="AlphaFoldDB" id="A0A378I7N1"/>
<keyword evidence="1 4" id="KW-0812">Transmembrane</keyword>
<reference evidence="3 5" key="1">
    <citation type="submission" date="2015-11" db="EMBL/GenBank/DDBJ databases">
        <title>Genomic analysis of 38 Legionella species identifies large and diverse effector repertoires.</title>
        <authorList>
            <person name="Burstein D."/>
            <person name="Amaro F."/>
            <person name="Zusman T."/>
            <person name="Lifshitz Z."/>
            <person name="Cohen O."/>
            <person name="Gilbert J.A."/>
            <person name="Pupko T."/>
            <person name="Shuman H.A."/>
            <person name="Segal G."/>
        </authorList>
    </citation>
    <scope>NUCLEOTIDE SEQUENCE [LARGE SCALE GENOMIC DNA]</scope>
    <source>
        <strain evidence="3 5">CDC#1407-AL-14</strain>
    </source>
</reference>
<evidence type="ECO:0000259" key="2">
    <source>
        <dbReference type="Pfam" id="PF03703"/>
    </source>
</evidence>
<organism evidence="4 6">
    <name type="scientific">Legionella birminghamensis</name>
    <dbReference type="NCBI Taxonomy" id="28083"/>
    <lineage>
        <taxon>Bacteria</taxon>
        <taxon>Pseudomonadati</taxon>
        <taxon>Pseudomonadota</taxon>
        <taxon>Gammaproteobacteria</taxon>
        <taxon>Legionellales</taxon>
        <taxon>Legionellaceae</taxon>
        <taxon>Legionella</taxon>
    </lineage>
</organism>
<dbReference type="PANTHER" id="PTHR37938:SF1">
    <property type="entry name" value="BLL0215 PROTEIN"/>
    <property type="match status" value="1"/>
</dbReference>
<dbReference type="EMBL" id="LNXT01000015">
    <property type="protein sequence ID" value="KTC72499.1"/>
    <property type="molecule type" value="Genomic_DNA"/>
</dbReference>
<dbReference type="Proteomes" id="UP000054735">
    <property type="component" value="Unassembled WGS sequence"/>
</dbReference>
<proteinExistence type="predicted"/>
<evidence type="ECO:0000313" key="5">
    <source>
        <dbReference type="Proteomes" id="UP000054735"/>
    </source>
</evidence>
<feature type="domain" description="YdbS-like PH" evidence="2">
    <location>
        <begin position="66"/>
        <end position="132"/>
    </location>
</feature>
<evidence type="ECO:0000313" key="4">
    <source>
        <dbReference type="EMBL" id="STX30631.1"/>
    </source>
</evidence>
<dbReference type="STRING" id="28083.Lbir_1274"/>
<protein>
    <submittedName>
        <fullName evidence="4">Transmembrane protein</fullName>
    </submittedName>
</protein>
<keyword evidence="1" id="KW-1133">Transmembrane helix</keyword>
<dbReference type="Proteomes" id="UP000255066">
    <property type="component" value="Unassembled WGS sequence"/>
</dbReference>
<feature type="transmembrane region" description="Helical" evidence="1">
    <location>
        <begin position="20"/>
        <end position="39"/>
    </location>
</feature>
<sequence>MMIDSNTDSNVVYVARLHWVIFLGPFLMACLAMLLGIYIEQVKIVALLFLLFALAWAAVTWVNYHFSSLTIRRKQVILRAGIMVRNTIDIPLGKIESIDIRQSIVGSLLRYGSLMITGTGGTRYAINFLDKPLTCRRYIEQLMHEP</sequence>